<evidence type="ECO:0000256" key="1">
    <source>
        <dbReference type="SAM" id="MobiDB-lite"/>
    </source>
</evidence>
<reference evidence="3 4" key="1">
    <citation type="submission" date="2019-03" db="EMBL/GenBank/DDBJ databases">
        <title>Single cell metagenomics reveals metabolic interactions within the superorganism composed of flagellate Streblomastix strix and complex community of Bacteroidetes bacteria on its surface.</title>
        <authorList>
            <person name="Treitli S.C."/>
            <person name="Kolisko M."/>
            <person name="Husnik F."/>
            <person name="Keeling P."/>
            <person name="Hampl V."/>
        </authorList>
    </citation>
    <scope>NUCLEOTIDE SEQUENCE [LARGE SCALE GENOMIC DNA]</scope>
    <source>
        <strain evidence="3">ST1C</strain>
    </source>
</reference>
<dbReference type="Gene3D" id="3.60.21.10">
    <property type="match status" value="1"/>
</dbReference>
<gene>
    <name evidence="3" type="ORF">EZS28_023307</name>
</gene>
<feature type="transmembrane region" description="Helical" evidence="2">
    <location>
        <begin position="253"/>
        <end position="278"/>
    </location>
</feature>
<protein>
    <recommendedName>
        <fullName evidence="5">Calcineurin-like phosphoesterase domain-containing protein</fullName>
    </recommendedName>
</protein>
<dbReference type="EMBL" id="SNRW01007484">
    <property type="protein sequence ID" value="KAA6381167.1"/>
    <property type="molecule type" value="Genomic_DNA"/>
</dbReference>
<sequence length="710" mass="81148">MVDGHRHIPELDADIVDYYNFVRHTKELLTNHIVLAFDSGDQTQGTGLSDLTQIPGEFIFEMLKQVPIDGFTIVQIEMKGRYIVSNSHHIDQNKKLGEKYKIMDIKGFGSILVLGYIFSFTGYMDHAYVTPVPDSIKEEWLKDVLNNKQQLEDESSTLKLVILLIHCDPANPETDLIVNQIREYRPDLPILVLGGHSHDERIVMKTHQIESQKNDGGKDIRIEIELIKDKDKDSNHEYDIVTSSYDCPRISEIFQTIIIILLVIAIIIIIALLLFIFWHRIRSNRTRTGLADDVDTSGVENGLPVKKLNFSQTNVIPFGRRAPRRAVGLTNRTAHDIQEQKTLEEKGMNTAALGRFKKLDLVDPYQPIAYDIKRLTPSQYTDVGPFMKIGSSFNNSDAFYQHEAYEASLRRGTSETLVSTTSPIFKQPSTAIYQPIAPSVQSYAPQWSYRLSESYSKPIDLIATKNTMVGGRSGSVGTIKSDGTLGDTRIRIREWNQKQGGWNDIGDGKQQLREQLVLGAQSEGGWRKNEEGTVLVPTHDHQPNRELGADFQRRKAAEIPSSQMQPNINYHQLSNDESQKVYNPPQPIPPTKFGRTDYRSRLPMHQPIKESAMYGGGPDIYKPTYRTMLDKPIGKEDDLLHKQRYENKLAQRRMNENRILNTYAWEEEQKEKHDQGRWSKRREEQKIYNDNAAAHDHRESEPLLKSGDPE</sequence>
<organism evidence="3 4">
    <name type="scientific">Streblomastix strix</name>
    <dbReference type="NCBI Taxonomy" id="222440"/>
    <lineage>
        <taxon>Eukaryota</taxon>
        <taxon>Metamonada</taxon>
        <taxon>Preaxostyla</taxon>
        <taxon>Oxymonadida</taxon>
        <taxon>Streblomastigidae</taxon>
        <taxon>Streblomastix</taxon>
    </lineage>
</organism>
<dbReference type="AlphaFoldDB" id="A0A5J4VF34"/>
<evidence type="ECO:0000313" key="3">
    <source>
        <dbReference type="EMBL" id="KAA6381167.1"/>
    </source>
</evidence>
<dbReference type="SUPFAM" id="SSF56300">
    <property type="entry name" value="Metallo-dependent phosphatases"/>
    <property type="match status" value="1"/>
</dbReference>
<keyword evidence="2" id="KW-1133">Transmembrane helix</keyword>
<dbReference type="OrthoDB" id="7722975at2759"/>
<keyword evidence="2" id="KW-0472">Membrane</keyword>
<name>A0A5J4VF34_9EUKA</name>
<dbReference type="Proteomes" id="UP000324800">
    <property type="component" value="Unassembled WGS sequence"/>
</dbReference>
<evidence type="ECO:0000256" key="2">
    <source>
        <dbReference type="SAM" id="Phobius"/>
    </source>
</evidence>
<keyword evidence="2" id="KW-0812">Transmembrane</keyword>
<feature type="region of interest" description="Disordered" evidence="1">
    <location>
        <begin position="668"/>
        <end position="710"/>
    </location>
</feature>
<accession>A0A5J4VF34</accession>
<proteinExistence type="predicted"/>
<comment type="caution">
    <text evidence="3">The sequence shown here is derived from an EMBL/GenBank/DDBJ whole genome shotgun (WGS) entry which is preliminary data.</text>
</comment>
<evidence type="ECO:0008006" key="5">
    <source>
        <dbReference type="Google" id="ProtNLM"/>
    </source>
</evidence>
<feature type="region of interest" description="Disordered" evidence="1">
    <location>
        <begin position="577"/>
        <end position="597"/>
    </location>
</feature>
<evidence type="ECO:0000313" key="4">
    <source>
        <dbReference type="Proteomes" id="UP000324800"/>
    </source>
</evidence>
<dbReference type="InterPro" id="IPR029052">
    <property type="entry name" value="Metallo-depent_PP-like"/>
</dbReference>